<dbReference type="InterPro" id="IPR001789">
    <property type="entry name" value="Sig_transdc_resp-reg_receiver"/>
</dbReference>
<protein>
    <submittedName>
        <fullName evidence="4">Response regulator receiver protein</fullName>
    </submittedName>
</protein>
<organism evidence="4 5">
    <name type="scientific">Desulfotignum phosphitoxidans DSM 13687</name>
    <dbReference type="NCBI Taxonomy" id="1286635"/>
    <lineage>
        <taxon>Bacteria</taxon>
        <taxon>Pseudomonadati</taxon>
        <taxon>Thermodesulfobacteriota</taxon>
        <taxon>Desulfobacteria</taxon>
        <taxon>Desulfobacterales</taxon>
        <taxon>Desulfobacteraceae</taxon>
        <taxon>Desulfotignum</taxon>
    </lineage>
</organism>
<dbReference type="EMBL" id="APJX01000001">
    <property type="protein sequence ID" value="EMS81699.1"/>
    <property type="molecule type" value="Genomic_DNA"/>
</dbReference>
<gene>
    <name evidence="4" type="ORF">Dpo_1c08400</name>
</gene>
<dbReference type="PATRIC" id="fig|1286635.3.peg.883"/>
<dbReference type="InterPro" id="IPR050595">
    <property type="entry name" value="Bact_response_regulator"/>
</dbReference>
<evidence type="ECO:0000256" key="1">
    <source>
        <dbReference type="ARBA" id="ARBA00022553"/>
    </source>
</evidence>
<keyword evidence="1 2" id="KW-0597">Phosphoprotein</keyword>
<evidence type="ECO:0000313" key="5">
    <source>
        <dbReference type="Proteomes" id="UP000014216"/>
    </source>
</evidence>
<dbReference type="InterPro" id="IPR054815">
    <property type="entry name" value="DVU0259-like"/>
</dbReference>
<feature type="domain" description="Response regulatory" evidence="3">
    <location>
        <begin position="4"/>
        <end position="116"/>
    </location>
</feature>
<dbReference type="OrthoDB" id="5295285at2"/>
<dbReference type="Gene3D" id="3.40.50.2300">
    <property type="match status" value="1"/>
</dbReference>
<keyword evidence="5" id="KW-1185">Reference proteome</keyword>
<dbReference type="PROSITE" id="PS50110">
    <property type="entry name" value="RESPONSE_REGULATORY"/>
    <property type="match status" value="1"/>
</dbReference>
<dbReference type="PANTHER" id="PTHR44591">
    <property type="entry name" value="STRESS RESPONSE REGULATOR PROTEIN 1"/>
    <property type="match status" value="1"/>
</dbReference>
<evidence type="ECO:0000256" key="2">
    <source>
        <dbReference type="PROSITE-ProRule" id="PRU00169"/>
    </source>
</evidence>
<dbReference type="NCBIfam" id="NF045717">
    <property type="entry name" value="DVU0259_DivK"/>
    <property type="match status" value="1"/>
</dbReference>
<dbReference type="AlphaFoldDB" id="S0G6L8"/>
<reference evidence="4 5" key="1">
    <citation type="journal article" date="2013" name="Genome Announc.">
        <title>Draft Genome Sequence of Desulfotignum phosphitoxidans DSM 13687 Strain FiPS-3.</title>
        <authorList>
            <person name="Poehlein A."/>
            <person name="Daniel R."/>
            <person name="Simeonova D.D."/>
        </authorList>
    </citation>
    <scope>NUCLEOTIDE SEQUENCE [LARGE SCALE GENOMIC DNA]</scope>
    <source>
        <strain evidence="4 5">DSM 13687</strain>
    </source>
</reference>
<evidence type="ECO:0000313" key="4">
    <source>
        <dbReference type="EMBL" id="EMS81699.1"/>
    </source>
</evidence>
<dbReference type="RefSeq" id="WP_006964468.1">
    <property type="nucleotide sequence ID" value="NZ_APJX01000001.1"/>
</dbReference>
<dbReference type="SUPFAM" id="SSF52172">
    <property type="entry name" value="CheY-like"/>
    <property type="match status" value="1"/>
</dbReference>
<dbReference type="GO" id="GO:0000160">
    <property type="term" value="P:phosphorelay signal transduction system"/>
    <property type="evidence" value="ECO:0007669"/>
    <property type="project" value="InterPro"/>
</dbReference>
<dbReference type="SMART" id="SM00448">
    <property type="entry name" value="REC"/>
    <property type="match status" value="1"/>
</dbReference>
<accession>S0G6L8</accession>
<dbReference type="PANTHER" id="PTHR44591:SF3">
    <property type="entry name" value="RESPONSE REGULATORY DOMAIN-CONTAINING PROTEIN"/>
    <property type="match status" value="1"/>
</dbReference>
<name>S0G6L8_9BACT</name>
<comment type="caution">
    <text evidence="4">The sequence shown here is derived from an EMBL/GenBank/DDBJ whole genome shotgun (WGS) entry which is preliminary data.</text>
</comment>
<evidence type="ECO:0000259" key="3">
    <source>
        <dbReference type="PROSITE" id="PS50110"/>
    </source>
</evidence>
<sequence length="117" mass="13155">MSKKILVIDDDPNILDYLSALFTDNGYDTQVAPDAVKGLETARRFEPDLITLDIEMPGEWGPRFYRQMMQIKELKNTPVIVISGLSGNEHAIPKAIAAVKKPFDREELLRIVKEAIG</sequence>
<feature type="modified residue" description="4-aspartylphosphate" evidence="2">
    <location>
        <position position="53"/>
    </location>
</feature>
<dbReference type="Proteomes" id="UP000014216">
    <property type="component" value="Unassembled WGS sequence"/>
</dbReference>
<dbReference type="Pfam" id="PF00072">
    <property type="entry name" value="Response_reg"/>
    <property type="match status" value="1"/>
</dbReference>
<dbReference type="InterPro" id="IPR011006">
    <property type="entry name" value="CheY-like_superfamily"/>
</dbReference>
<proteinExistence type="predicted"/>